<dbReference type="AlphaFoldDB" id="A0A9P6YCV2"/>
<gene>
    <name evidence="3" type="ORF">G6F51_005686</name>
</gene>
<dbReference type="InterPro" id="IPR029055">
    <property type="entry name" value="Ntn_hydrolases_N"/>
</dbReference>
<dbReference type="PANTHER" id="PTHR11686:SF9">
    <property type="entry name" value="RE13973P"/>
    <property type="match status" value="1"/>
</dbReference>
<evidence type="ECO:0000256" key="2">
    <source>
        <dbReference type="SAM" id="Phobius"/>
    </source>
</evidence>
<name>A0A9P6YCV2_RHIOR</name>
<proteinExistence type="predicted"/>
<dbReference type="Pfam" id="PF01019">
    <property type="entry name" value="G_glu_transpept"/>
    <property type="match status" value="1"/>
</dbReference>
<dbReference type="EMBL" id="JAANIT010000715">
    <property type="protein sequence ID" value="KAG1545067.1"/>
    <property type="molecule type" value="Genomic_DNA"/>
</dbReference>
<dbReference type="PRINTS" id="PR01210">
    <property type="entry name" value="GGTRANSPTASE"/>
</dbReference>
<dbReference type="SUPFAM" id="SSF56235">
    <property type="entry name" value="N-terminal nucleophile aminohydrolases (Ntn hydrolases)"/>
    <property type="match status" value="1"/>
</dbReference>
<keyword evidence="2" id="KW-0812">Transmembrane</keyword>
<dbReference type="Proteomes" id="UP000717996">
    <property type="component" value="Unassembled WGS sequence"/>
</dbReference>
<dbReference type="GO" id="GO:0006751">
    <property type="term" value="P:glutathione catabolic process"/>
    <property type="evidence" value="ECO:0007669"/>
    <property type="project" value="InterPro"/>
</dbReference>
<protein>
    <submittedName>
        <fullName evidence="3">Uncharacterized protein</fullName>
    </submittedName>
</protein>
<evidence type="ECO:0000256" key="1">
    <source>
        <dbReference type="PIRSR" id="PIRSR600101-2"/>
    </source>
</evidence>
<reference evidence="3" key="1">
    <citation type="journal article" date="2020" name="Microb. Genom.">
        <title>Genetic diversity of clinical and environmental Mucorales isolates obtained from an investigation of mucormycosis cases among solid organ transplant recipients.</title>
        <authorList>
            <person name="Nguyen M.H."/>
            <person name="Kaul D."/>
            <person name="Muto C."/>
            <person name="Cheng S.J."/>
            <person name="Richter R.A."/>
            <person name="Bruno V.M."/>
            <person name="Liu G."/>
            <person name="Beyhan S."/>
            <person name="Sundermann A.J."/>
            <person name="Mounaud S."/>
            <person name="Pasculle A.W."/>
            <person name="Nierman W.C."/>
            <person name="Driscoll E."/>
            <person name="Cumbie R."/>
            <person name="Clancy C.J."/>
            <person name="Dupont C.L."/>
        </authorList>
    </citation>
    <scope>NUCLEOTIDE SEQUENCE</scope>
    <source>
        <strain evidence="3">GL16</strain>
    </source>
</reference>
<comment type="caution">
    <text evidence="3">The sequence shown here is derived from an EMBL/GenBank/DDBJ whole genome shotgun (WGS) entry which is preliminary data.</text>
</comment>
<organism evidence="3 4">
    <name type="scientific">Rhizopus oryzae</name>
    <name type="common">Mucormycosis agent</name>
    <name type="synonym">Rhizopus arrhizus var. delemar</name>
    <dbReference type="NCBI Taxonomy" id="64495"/>
    <lineage>
        <taxon>Eukaryota</taxon>
        <taxon>Fungi</taxon>
        <taxon>Fungi incertae sedis</taxon>
        <taxon>Mucoromycota</taxon>
        <taxon>Mucoromycotina</taxon>
        <taxon>Mucoromycetes</taxon>
        <taxon>Mucorales</taxon>
        <taxon>Mucorineae</taxon>
        <taxon>Rhizopodaceae</taxon>
        <taxon>Rhizopus</taxon>
    </lineage>
</organism>
<accession>A0A9P6YCV2</accession>
<evidence type="ECO:0000313" key="3">
    <source>
        <dbReference type="EMBL" id="KAG1545067.1"/>
    </source>
</evidence>
<evidence type="ECO:0000313" key="4">
    <source>
        <dbReference type="Proteomes" id="UP000717996"/>
    </source>
</evidence>
<feature type="binding site" evidence="1">
    <location>
        <position position="133"/>
    </location>
    <ligand>
        <name>L-glutamate</name>
        <dbReference type="ChEBI" id="CHEBI:29985"/>
    </ligand>
</feature>
<keyword evidence="2" id="KW-1133">Transmembrane helix</keyword>
<feature type="transmembrane region" description="Helical" evidence="2">
    <location>
        <begin position="24"/>
        <end position="46"/>
    </location>
</feature>
<keyword evidence="2" id="KW-0472">Membrane</keyword>
<dbReference type="GO" id="GO:0005886">
    <property type="term" value="C:plasma membrane"/>
    <property type="evidence" value="ECO:0007669"/>
    <property type="project" value="TreeGrafter"/>
</dbReference>
<dbReference type="GO" id="GO:0036374">
    <property type="term" value="F:glutathione hydrolase activity"/>
    <property type="evidence" value="ECO:0007669"/>
    <property type="project" value="InterPro"/>
</dbReference>
<dbReference type="PANTHER" id="PTHR11686">
    <property type="entry name" value="GAMMA GLUTAMYL TRANSPEPTIDASE"/>
    <property type="match status" value="1"/>
</dbReference>
<dbReference type="InterPro" id="IPR000101">
    <property type="entry name" value="GGT_peptidase"/>
</dbReference>
<sequence>MSELGEHQSLISQDKKKRSKINRCSYVITTAVILSVGSLLLTILVYKGSTSLDSPVDFRGRTAVGSKGAVAVETKECSDIGVQILKEGGNSVDAAIASTLCIGVMNNFATGIGGGGFMLIRSPNGTFEFIDFRETAPAAATKDMFVQDPVLAQIGGLSVGIPGEIRGLELAHKRHGKLSWFSLFEPSIRIARDGFDATELLVSRVEIGKMFF</sequence>